<reference evidence="1 2" key="1">
    <citation type="submission" date="2016-05" db="EMBL/GenBank/DDBJ databases">
        <title>Nuclear genome of Blastocystis sp. subtype 1 NandII.</title>
        <authorList>
            <person name="Gentekaki E."/>
            <person name="Curtis B."/>
            <person name="Stairs C."/>
            <person name="Eme L."/>
            <person name="Herman E."/>
            <person name="Klimes V."/>
            <person name="Arias M.C."/>
            <person name="Elias M."/>
            <person name="Hilliou F."/>
            <person name="Klute M."/>
            <person name="Malik S.-B."/>
            <person name="Pightling A."/>
            <person name="Rachubinski R."/>
            <person name="Salas D."/>
            <person name="Schlacht A."/>
            <person name="Suga H."/>
            <person name="Archibald J."/>
            <person name="Ball S.G."/>
            <person name="Clark G."/>
            <person name="Dacks J."/>
            <person name="Van Der Giezen M."/>
            <person name="Tsaousis A."/>
            <person name="Roger A."/>
        </authorList>
    </citation>
    <scope>NUCLEOTIDE SEQUENCE [LARGE SCALE GENOMIC DNA]</scope>
    <source>
        <strain evidence="2">ATCC 50177 / NandII</strain>
    </source>
</reference>
<dbReference type="AlphaFoldDB" id="A0A196S580"/>
<dbReference type="OrthoDB" id="1432093at2759"/>
<dbReference type="PANTHER" id="PTHR15092:SF22">
    <property type="entry name" value="POLY(A)-SPECIFIC RIBONUCLEASE PNLDC1"/>
    <property type="match status" value="1"/>
</dbReference>
<dbReference type="InterPro" id="IPR051181">
    <property type="entry name" value="CAF1_poly(A)_ribonucleases"/>
</dbReference>
<evidence type="ECO:0000313" key="1">
    <source>
        <dbReference type="EMBL" id="OAO12243.1"/>
    </source>
</evidence>
<name>A0A196S580_BLAHN</name>
<dbReference type="Proteomes" id="UP000078348">
    <property type="component" value="Unassembled WGS sequence"/>
</dbReference>
<dbReference type="InterPro" id="IPR036397">
    <property type="entry name" value="RNaseH_sf"/>
</dbReference>
<dbReference type="GO" id="GO:0003723">
    <property type="term" value="F:RNA binding"/>
    <property type="evidence" value="ECO:0007669"/>
    <property type="project" value="TreeGrafter"/>
</dbReference>
<comment type="caution">
    <text evidence="1">The sequence shown here is derived from an EMBL/GenBank/DDBJ whole genome shotgun (WGS) entry which is preliminary data.</text>
</comment>
<organism evidence="1 2">
    <name type="scientific">Blastocystis sp. subtype 1 (strain ATCC 50177 / NandII)</name>
    <dbReference type="NCBI Taxonomy" id="478820"/>
    <lineage>
        <taxon>Eukaryota</taxon>
        <taxon>Sar</taxon>
        <taxon>Stramenopiles</taxon>
        <taxon>Bigyra</taxon>
        <taxon>Opalozoa</taxon>
        <taxon>Opalinata</taxon>
        <taxon>Blastocystidae</taxon>
        <taxon>Blastocystis</taxon>
    </lineage>
</organism>
<dbReference type="GO" id="GO:0000175">
    <property type="term" value="F:3'-5'-RNA exonuclease activity"/>
    <property type="evidence" value="ECO:0007669"/>
    <property type="project" value="TreeGrafter"/>
</dbReference>
<keyword evidence="2" id="KW-1185">Reference proteome</keyword>
<feature type="non-terminal residue" evidence="1">
    <location>
        <position position="1"/>
    </location>
</feature>
<gene>
    <name evidence="1" type="ORF">AV274_6046</name>
</gene>
<dbReference type="EMBL" id="LXWW01000556">
    <property type="protein sequence ID" value="OAO12243.1"/>
    <property type="molecule type" value="Genomic_DNA"/>
</dbReference>
<sequence>KSLGTFLPDGTSLEAIYKGTGCPEGLVVQTLAPEHVQAHDAGFDAYMTGVVMLRLGYRLGLGVADFRDLNAFYQKELPQESAEGAFRQVPCQFQRQMNAVNMYNVKYPMPMLDALWQTREEEMEAEYVQCVLLASGFVKEVKTADFASLARPFLEAEQKVAILWLDDNYCLLSFPTPAACTRLFEAWREAHEQAMSATQTETEERLTLQTVVLERFDAFERLCGMKVAKKEESSQKREHEESVVFENKRLRIVRKIARPESEKKWCSVM</sequence>
<proteinExistence type="predicted"/>
<protein>
    <submittedName>
        <fullName evidence="1">Uncharacterized protein</fullName>
    </submittedName>
</protein>
<dbReference type="PANTHER" id="PTHR15092">
    <property type="entry name" value="POLY A -SPECIFIC RIBONUCLEASE/TARGET OF EGR1, MEMBER 1"/>
    <property type="match status" value="1"/>
</dbReference>
<accession>A0A196S580</accession>
<evidence type="ECO:0000313" key="2">
    <source>
        <dbReference type="Proteomes" id="UP000078348"/>
    </source>
</evidence>
<dbReference type="Gene3D" id="3.30.420.10">
    <property type="entry name" value="Ribonuclease H-like superfamily/Ribonuclease H"/>
    <property type="match status" value="1"/>
</dbReference>